<evidence type="ECO:0000256" key="10">
    <source>
        <dbReference type="ARBA" id="ARBA00023315"/>
    </source>
</evidence>
<dbReference type="InterPro" id="IPR016039">
    <property type="entry name" value="Thiolase-like"/>
</dbReference>
<keyword evidence="10 11" id="KW-0012">Acyltransferase</keyword>
<keyword evidence="14" id="KW-1185">Reference proteome</keyword>
<dbReference type="PANTHER" id="PTHR11712:SF336">
    <property type="entry name" value="3-OXOACYL-[ACYL-CARRIER-PROTEIN] SYNTHASE, MITOCHONDRIAL"/>
    <property type="match status" value="1"/>
</dbReference>
<dbReference type="Pfam" id="PF02801">
    <property type="entry name" value="Ketoacyl-synt_C"/>
    <property type="match status" value="1"/>
</dbReference>
<dbReference type="Pfam" id="PF00109">
    <property type="entry name" value="ketoacyl-synt"/>
    <property type="match status" value="1"/>
</dbReference>
<evidence type="ECO:0000256" key="9">
    <source>
        <dbReference type="ARBA" id="ARBA00023160"/>
    </source>
</evidence>
<keyword evidence="7" id="KW-0276">Fatty acid metabolism</keyword>
<organism evidence="13 14">
    <name type="scientific">Roseateles depolymerans</name>
    <dbReference type="NCBI Taxonomy" id="76731"/>
    <lineage>
        <taxon>Bacteria</taxon>
        <taxon>Pseudomonadati</taxon>
        <taxon>Pseudomonadota</taxon>
        <taxon>Betaproteobacteria</taxon>
        <taxon>Burkholderiales</taxon>
        <taxon>Sphaerotilaceae</taxon>
        <taxon>Roseateles</taxon>
    </lineage>
</organism>
<proteinExistence type="inferred from homology"/>
<gene>
    <name evidence="13" type="ORF">RD2015_4021</name>
</gene>
<evidence type="ECO:0000256" key="7">
    <source>
        <dbReference type="ARBA" id="ARBA00022832"/>
    </source>
</evidence>
<dbReference type="STRING" id="76731.RD2015_4021"/>
<accession>A0A0U3D4F4</accession>
<dbReference type="UniPathway" id="UPA00094"/>
<comment type="function">
    <text evidence="11">Involved in the type II fatty acid elongation cycle. Catalyzes the elongation of a wide range of acyl-ACP by the addition of two carbons from malonyl-ACP to an acyl acceptor. Can efficiently catalyze the conversion of palmitoleoyl-ACP (cis-hexadec-9-enoyl-ACP) to cis-vaccenoyl-ACP (cis-octadec-11-enoyl-ACP), an essential step in the thermal regulation of fatty acid composition.</text>
</comment>
<evidence type="ECO:0000256" key="5">
    <source>
        <dbReference type="ARBA" id="ARBA00022516"/>
    </source>
</evidence>
<dbReference type="GO" id="GO:0005829">
    <property type="term" value="C:cytosol"/>
    <property type="evidence" value="ECO:0007669"/>
    <property type="project" value="TreeGrafter"/>
</dbReference>
<comment type="pathway">
    <text evidence="1 11">Lipid metabolism; fatty acid biosynthesis.</text>
</comment>
<dbReference type="AlphaFoldDB" id="A0A0U3D4F4"/>
<dbReference type="InterPro" id="IPR014031">
    <property type="entry name" value="Ketoacyl_synth_C"/>
</dbReference>
<evidence type="ECO:0000313" key="14">
    <source>
        <dbReference type="Proteomes" id="UP000060699"/>
    </source>
</evidence>
<evidence type="ECO:0000256" key="11">
    <source>
        <dbReference type="PIRNR" id="PIRNR000447"/>
    </source>
</evidence>
<comment type="similarity">
    <text evidence="2 11 12">Belongs to the thiolase-like superfamily. Beta-ketoacyl-ACP synthases family.</text>
</comment>
<dbReference type="InterPro" id="IPR018201">
    <property type="entry name" value="Ketoacyl_synth_AS"/>
</dbReference>
<name>A0A0U3D4F4_9BURK</name>
<evidence type="ECO:0000256" key="3">
    <source>
        <dbReference type="ARBA" id="ARBA00012356"/>
    </source>
</evidence>
<evidence type="ECO:0000256" key="6">
    <source>
        <dbReference type="ARBA" id="ARBA00022679"/>
    </source>
</evidence>
<evidence type="ECO:0000256" key="4">
    <source>
        <dbReference type="ARBA" id="ARBA00014657"/>
    </source>
</evidence>
<dbReference type="InterPro" id="IPR014030">
    <property type="entry name" value="Ketoacyl_synth_N"/>
</dbReference>
<dbReference type="EC" id="2.3.1.179" evidence="3 11"/>
<dbReference type="Gene3D" id="3.40.47.10">
    <property type="match status" value="1"/>
</dbReference>
<dbReference type="NCBIfam" id="NF004970">
    <property type="entry name" value="PRK06333.1"/>
    <property type="match status" value="1"/>
</dbReference>
<dbReference type="NCBIfam" id="TIGR03150">
    <property type="entry name" value="fabF"/>
    <property type="match status" value="1"/>
</dbReference>
<dbReference type="OrthoDB" id="9808669at2"/>
<comment type="catalytic activity">
    <reaction evidence="11">
        <text>(9Z)-hexadecenoyl-[ACP] + malonyl-[ACP] + H(+) = 3-oxo-(11Z)-octadecenoyl-[ACP] + holo-[ACP] + CO2</text>
        <dbReference type="Rhea" id="RHEA:55040"/>
        <dbReference type="Rhea" id="RHEA-COMP:9623"/>
        <dbReference type="Rhea" id="RHEA-COMP:9685"/>
        <dbReference type="Rhea" id="RHEA-COMP:10800"/>
        <dbReference type="Rhea" id="RHEA-COMP:14074"/>
        <dbReference type="ChEBI" id="CHEBI:15378"/>
        <dbReference type="ChEBI" id="CHEBI:16526"/>
        <dbReference type="ChEBI" id="CHEBI:64479"/>
        <dbReference type="ChEBI" id="CHEBI:78449"/>
        <dbReference type="ChEBI" id="CHEBI:83989"/>
        <dbReference type="ChEBI" id="CHEBI:138538"/>
        <dbReference type="EC" id="2.3.1.179"/>
    </reaction>
</comment>
<dbReference type="PATRIC" id="fig|76731.3.peg.4119"/>
<dbReference type="InterPro" id="IPR000794">
    <property type="entry name" value="Beta-ketoacyl_synthase"/>
</dbReference>
<reference evidence="13 14" key="1">
    <citation type="submission" date="2015-12" db="EMBL/GenBank/DDBJ databases">
        <title>Complete genome of Roseateles depolymerans KCTC 42856.</title>
        <authorList>
            <person name="Kim K.M."/>
        </authorList>
    </citation>
    <scope>NUCLEOTIDE SEQUENCE [LARGE SCALE GENOMIC DNA]</scope>
    <source>
        <strain evidence="13 14">KCTC 42856</strain>
    </source>
</reference>
<dbReference type="RefSeq" id="WP_058936429.1">
    <property type="nucleotide sequence ID" value="NZ_CP013729.1"/>
</dbReference>
<keyword evidence="8" id="KW-0443">Lipid metabolism</keyword>
<protein>
    <recommendedName>
        <fullName evidence="4 11">3-oxoacyl-[acyl-carrier-protein] synthase 2</fullName>
        <ecNumber evidence="3 11">2.3.1.179</ecNumber>
    </recommendedName>
</protein>
<dbReference type="GO" id="GO:0006633">
    <property type="term" value="P:fatty acid biosynthetic process"/>
    <property type="evidence" value="ECO:0007669"/>
    <property type="project" value="UniProtKB-UniRule"/>
</dbReference>
<dbReference type="SMART" id="SM00825">
    <property type="entry name" value="PKS_KS"/>
    <property type="match status" value="1"/>
</dbReference>
<evidence type="ECO:0000256" key="12">
    <source>
        <dbReference type="RuleBase" id="RU003694"/>
    </source>
</evidence>
<dbReference type="CDD" id="cd00834">
    <property type="entry name" value="KAS_I_II"/>
    <property type="match status" value="1"/>
</dbReference>
<keyword evidence="5 11" id="KW-0444">Lipid biosynthesis</keyword>
<dbReference type="EMBL" id="CP013729">
    <property type="protein sequence ID" value="ALV08470.1"/>
    <property type="molecule type" value="Genomic_DNA"/>
</dbReference>
<dbReference type="SUPFAM" id="SSF53901">
    <property type="entry name" value="Thiolase-like"/>
    <property type="match status" value="2"/>
</dbReference>
<sequence length="415" mass="43765">MSRRRVVVTGLGLISPVGNTVEQGWANIVAGQSGIDHITRFDASNLACQFAGEVKGFNVEEYFSAKEARHMDTFIHYGLAASLQAIRDAGLPTGEALQPELAERIGVLVGSGIGGLPMIEETHAELTNRGPRRISPFFVPASIINMISGHVSIQCGFKGPNLAIVTACTTGLHSIGQAGRMIEAGDADVMVAGGAESTVSPLGVGGFAAARALSTRNDDPKTASRPWDKDRDGFVLGEGAGVLVLEEYEHAKKRGAKIYAELVGFGMSADAFHMTAPDVDGPTRSMRNALRNAGLNPDQIQYMNAHGTSTPLGDANETNAIKQAFGDHAKNGLVVSSTKSMTGHLLGGAGGIESVFTVKAIHDQIAPPTINIFNQDPACDLDYCANEARKMPIEYAAKNNFGFGGTNGTLIFKRV</sequence>
<dbReference type="InterPro" id="IPR017568">
    <property type="entry name" value="3-oxoacyl-ACP_synth-2"/>
</dbReference>
<dbReference type="FunFam" id="3.40.47.10:FF:000009">
    <property type="entry name" value="3-oxoacyl-[acyl-carrier-protein] synthase 2"/>
    <property type="match status" value="1"/>
</dbReference>
<dbReference type="PANTHER" id="PTHR11712">
    <property type="entry name" value="POLYKETIDE SYNTHASE-RELATED"/>
    <property type="match status" value="1"/>
</dbReference>
<evidence type="ECO:0000256" key="1">
    <source>
        <dbReference type="ARBA" id="ARBA00005194"/>
    </source>
</evidence>
<comment type="catalytic activity">
    <reaction evidence="11">
        <text>a fatty acyl-[ACP] + malonyl-[ACP] + H(+) = a 3-oxoacyl-[ACP] + holo-[ACP] + CO2</text>
        <dbReference type="Rhea" id="RHEA:22836"/>
        <dbReference type="Rhea" id="RHEA-COMP:9623"/>
        <dbReference type="Rhea" id="RHEA-COMP:9685"/>
        <dbReference type="Rhea" id="RHEA-COMP:9916"/>
        <dbReference type="Rhea" id="RHEA-COMP:14125"/>
        <dbReference type="ChEBI" id="CHEBI:15378"/>
        <dbReference type="ChEBI" id="CHEBI:16526"/>
        <dbReference type="ChEBI" id="CHEBI:64479"/>
        <dbReference type="ChEBI" id="CHEBI:78449"/>
        <dbReference type="ChEBI" id="CHEBI:78776"/>
        <dbReference type="ChEBI" id="CHEBI:138651"/>
    </reaction>
</comment>
<evidence type="ECO:0000313" key="13">
    <source>
        <dbReference type="EMBL" id="ALV08470.1"/>
    </source>
</evidence>
<dbReference type="NCBIfam" id="NF005589">
    <property type="entry name" value="PRK07314.1"/>
    <property type="match status" value="1"/>
</dbReference>
<dbReference type="PIRSF" id="PIRSF000447">
    <property type="entry name" value="KAS_II"/>
    <property type="match status" value="1"/>
</dbReference>
<evidence type="ECO:0000256" key="2">
    <source>
        <dbReference type="ARBA" id="ARBA00008467"/>
    </source>
</evidence>
<dbReference type="PROSITE" id="PS00606">
    <property type="entry name" value="KS3_1"/>
    <property type="match status" value="1"/>
</dbReference>
<evidence type="ECO:0000256" key="8">
    <source>
        <dbReference type="ARBA" id="ARBA00023098"/>
    </source>
</evidence>
<dbReference type="Proteomes" id="UP000060699">
    <property type="component" value="Chromosome"/>
</dbReference>
<dbReference type="PROSITE" id="PS52004">
    <property type="entry name" value="KS3_2"/>
    <property type="match status" value="1"/>
</dbReference>
<dbReference type="KEGG" id="rdp:RD2015_4021"/>
<dbReference type="InterPro" id="IPR020841">
    <property type="entry name" value="PKS_Beta-ketoAc_synthase_dom"/>
</dbReference>
<keyword evidence="6 11" id="KW-0808">Transferase</keyword>
<keyword evidence="9 11" id="KW-0275">Fatty acid biosynthesis</keyword>
<dbReference type="GO" id="GO:0004315">
    <property type="term" value="F:3-oxoacyl-[acyl-carrier-protein] synthase activity"/>
    <property type="evidence" value="ECO:0007669"/>
    <property type="project" value="UniProtKB-UniRule"/>
</dbReference>